<organism evidence="12 13">
    <name type="scientific">Spirosoma liriopis</name>
    <dbReference type="NCBI Taxonomy" id="2937440"/>
    <lineage>
        <taxon>Bacteria</taxon>
        <taxon>Pseudomonadati</taxon>
        <taxon>Bacteroidota</taxon>
        <taxon>Cytophagia</taxon>
        <taxon>Cytophagales</taxon>
        <taxon>Cytophagaceae</taxon>
        <taxon>Spirosoma</taxon>
    </lineage>
</organism>
<evidence type="ECO:0000313" key="12">
    <source>
        <dbReference type="EMBL" id="MCK8492403.1"/>
    </source>
</evidence>
<dbReference type="InterPro" id="IPR051045">
    <property type="entry name" value="TonB-dependent_transducer"/>
</dbReference>
<dbReference type="EMBL" id="JALPRF010000002">
    <property type="protein sequence ID" value="MCK8492403.1"/>
    <property type="molecule type" value="Genomic_DNA"/>
</dbReference>
<evidence type="ECO:0000313" key="13">
    <source>
        <dbReference type="Proteomes" id="UP001202180"/>
    </source>
</evidence>
<keyword evidence="9" id="KW-0472">Membrane</keyword>
<keyword evidence="8" id="KW-1133">Transmembrane helix</keyword>
<dbReference type="Pfam" id="PF03544">
    <property type="entry name" value="TonB_C"/>
    <property type="match status" value="2"/>
</dbReference>
<keyword evidence="4" id="KW-1003">Cell membrane</keyword>
<keyword evidence="10" id="KW-0732">Signal</keyword>
<dbReference type="NCBIfam" id="TIGR01352">
    <property type="entry name" value="tonB_Cterm"/>
    <property type="match status" value="1"/>
</dbReference>
<dbReference type="Gene3D" id="3.90.930.1">
    <property type="match status" value="1"/>
</dbReference>
<protein>
    <submittedName>
        <fullName evidence="12">TonB family protein</fullName>
    </submittedName>
</protein>
<evidence type="ECO:0000256" key="10">
    <source>
        <dbReference type="SAM" id="SignalP"/>
    </source>
</evidence>
<comment type="subcellular location">
    <subcellularLocation>
        <location evidence="1">Cell inner membrane</location>
        <topology evidence="1">Single-pass membrane protein</topology>
        <orientation evidence="1">Periplasmic side</orientation>
    </subcellularLocation>
</comment>
<dbReference type="PROSITE" id="PS52015">
    <property type="entry name" value="TONB_CTD"/>
    <property type="match status" value="1"/>
</dbReference>
<accession>A0ABT0HJR5</accession>
<evidence type="ECO:0000256" key="4">
    <source>
        <dbReference type="ARBA" id="ARBA00022475"/>
    </source>
</evidence>
<evidence type="ECO:0000256" key="6">
    <source>
        <dbReference type="ARBA" id="ARBA00022692"/>
    </source>
</evidence>
<dbReference type="Gene3D" id="3.30.1150.10">
    <property type="match status" value="2"/>
</dbReference>
<keyword evidence="7" id="KW-0653">Protein transport</keyword>
<feature type="domain" description="TonB C-terminal" evidence="11">
    <location>
        <begin position="394"/>
        <end position="485"/>
    </location>
</feature>
<dbReference type="RefSeq" id="WP_248477007.1">
    <property type="nucleotide sequence ID" value="NZ_JALPRF010000002.1"/>
</dbReference>
<proteinExistence type="inferred from homology"/>
<evidence type="ECO:0000256" key="9">
    <source>
        <dbReference type="ARBA" id="ARBA00023136"/>
    </source>
</evidence>
<evidence type="ECO:0000256" key="2">
    <source>
        <dbReference type="ARBA" id="ARBA00006555"/>
    </source>
</evidence>
<dbReference type="InterPro" id="IPR006260">
    <property type="entry name" value="TonB/TolA_C"/>
</dbReference>
<comment type="caution">
    <text evidence="12">The sequence shown here is derived from an EMBL/GenBank/DDBJ whole genome shotgun (WGS) entry which is preliminary data.</text>
</comment>
<evidence type="ECO:0000256" key="8">
    <source>
        <dbReference type="ARBA" id="ARBA00022989"/>
    </source>
</evidence>
<dbReference type="Proteomes" id="UP001202180">
    <property type="component" value="Unassembled WGS sequence"/>
</dbReference>
<dbReference type="SUPFAM" id="SSF74653">
    <property type="entry name" value="TolA/TonB C-terminal domain"/>
    <property type="match status" value="2"/>
</dbReference>
<evidence type="ECO:0000256" key="3">
    <source>
        <dbReference type="ARBA" id="ARBA00022448"/>
    </source>
</evidence>
<evidence type="ECO:0000256" key="1">
    <source>
        <dbReference type="ARBA" id="ARBA00004383"/>
    </source>
</evidence>
<comment type="similarity">
    <text evidence="2">Belongs to the TonB family.</text>
</comment>
<dbReference type="InterPro" id="IPR037682">
    <property type="entry name" value="TonB_C"/>
</dbReference>
<reference evidence="12 13" key="1">
    <citation type="submission" date="2022-04" db="EMBL/GenBank/DDBJ databases">
        <title>Spirosoma sp. strain RP8 genome sequencing and assembly.</title>
        <authorList>
            <person name="Jung Y."/>
        </authorList>
    </citation>
    <scope>NUCLEOTIDE SEQUENCE [LARGE SCALE GENOMIC DNA]</scope>
    <source>
        <strain evidence="12 13">RP8</strain>
    </source>
</reference>
<gene>
    <name evidence="12" type="ORF">M0L20_11120</name>
</gene>
<name>A0ABT0HJR5_9BACT</name>
<evidence type="ECO:0000256" key="7">
    <source>
        <dbReference type="ARBA" id="ARBA00022927"/>
    </source>
</evidence>
<sequence>MKRFFLFSLLLLSLTAVAQQTPYQSFEVDSVAEPRGGIAYFNTFVQANLRKPIAAEAAGVGGRVIISAVIEPDGKPSDVKLMNNLRPDFNREALRVFHLFNAWKPAQKDGKAVRQQITASVVFKANQPFVYRDGAQIAYFDADQKRLTDSSANVRFKQVSPLDSNGFANGDIIVYRTKGSSWKEEYRIPFIRETDTKNDSSNPPTRRHGYYHTDSLWEGKVLTFSESGDLLKQTYYNGGKPTGIETTYHPNGLVAQKSESTDTGFAFTSWHPNGQIKRVWTSNSTTVFATNKPIEVTSYWNDAGQQLVKEGNGYAVYTEAVESQIDSSQQTTLVEQGLYQNGLKQGVWTGRYKDGSYGFDEQYDKGICQQGKAYISGSDTLRYTEVEKQAEFKGGMNALGSFLAQNLSYPVNAQRSGAEGKVFIKFVVCTDGTLCDYEVINSVHPELDKEALRVVRKMSGRWKPGSLRGQNVRVLYNLPINFSLH</sequence>
<evidence type="ECO:0000256" key="5">
    <source>
        <dbReference type="ARBA" id="ARBA00022519"/>
    </source>
</evidence>
<keyword evidence="13" id="KW-1185">Reference proteome</keyword>
<feature type="chain" id="PRO_5047450161" evidence="10">
    <location>
        <begin position="19"/>
        <end position="485"/>
    </location>
</feature>
<feature type="signal peptide" evidence="10">
    <location>
        <begin position="1"/>
        <end position="18"/>
    </location>
</feature>
<dbReference type="PANTHER" id="PTHR33446">
    <property type="entry name" value="PROTEIN TONB-RELATED"/>
    <property type="match status" value="1"/>
</dbReference>
<dbReference type="PANTHER" id="PTHR33446:SF2">
    <property type="entry name" value="PROTEIN TONB"/>
    <property type="match status" value="1"/>
</dbReference>
<keyword evidence="6" id="KW-0812">Transmembrane</keyword>
<keyword evidence="5" id="KW-0997">Cell inner membrane</keyword>
<keyword evidence="3" id="KW-0813">Transport</keyword>
<evidence type="ECO:0000259" key="11">
    <source>
        <dbReference type="PROSITE" id="PS52015"/>
    </source>
</evidence>